<dbReference type="InterPro" id="IPR020561">
    <property type="entry name" value="PRibGlycinamid_synth_ATP-grasp"/>
</dbReference>
<comment type="catalytic activity">
    <reaction evidence="13">
        <text>N(1)-(5-phospho-beta-D-ribosyl)glycinamide + (6R)-10-formyltetrahydrofolate = N(2)-formyl-N(1)-(5-phospho-beta-D-ribosyl)glycinamide + (6S)-5,6,7,8-tetrahydrofolate + H(+)</text>
        <dbReference type="Rhea" id="RHEA:15053"/>
        <dbReference type="ChEBI" id="CHEBI:15378"/>
        <dbReference type="ChEBI" id="CHEBI:57453"/>
        <dbReference type="ChEBI" id="CHEBI:143788"/>
        <dbReference type="ChEBI" id="CHEBI:147286"/>
        <dbReference type="ChEBI" id="CHEBI:195366"/>
        <dbReference type="EC" id="2.1.2.2"/>
    </reaction>
</comment>
<dbReference type="GO" id="GO:0005524">
    <property type="term" value="F:ATP binding"/>
    <property type="evidence" value="ECO:0007669"/>
    <property type="project" value="UniProtKB-UniRule"/>
</dbReference>
<dbReference type="InterPro" id="IPR036676">
    <property type="entry name" value="PurM-like_C_sf"/>
</dbReference>
<evidence type="ECO:0000256" key="4">
    <source>
        <dbReference type="ARBA" id="ARBA00022598"/>
    </source>
</evidence>
<protein>
    <recommendedName>
        <fullName evidence="13">Trifunctional purine biosynthetic protein adenosine-3</fullName>
    </recommendedName>
    <domain>
        <recommendedName>
            <fullName evidence="13">Phosphoribosylamine--glycine ligase</fullName>
            <ecNumber evidence="13">6.3.4.13</ecNumber>
        </recommendedName>
        <alternativeName>
            <fullName evidence="13">Glycinamide ribonucleotide synthetase</fullName>
            <shortName evidence="13">GARS</shortName>
        </alternativeName>
        <alternativeName>
            <fullName evidence="13">Phosphoribosylglycinamide synthetase</fullName>
        </alternativeName>
    </domain>
    <domain>
        <recommendedName>
            <fullName evidence="13">Phosphoribosylformylglycinamidine cyclo-ligase</fullName>
            <ecNumber evidence="13">6.3.3.1</ecNumber>
        </recommendedName>
        <alternativeName>
            <fullName evidence="13">AIR synthase</fullName>
            <shortName evidence="13">AIRS</shortName>
        </alternativeName>
        <alternativeName>
            <fullName evidence="13">Phosphoribosyl-aminoimidazole synthetase</fullName>
        </alternativeName>
    </domain>
    <domain>
        <recommendedName>
            <fullName evidence="13">Phosphoribosylglycinamide formyltransferase</fullName>
            <ecNumber evidence="13">2.1.2.2</ecNumber>
        </recommendedName>
        <alternativeName>
            <fullName evidence="13">5'-phosphoribosylglycinamide transformylase</fullName>
        </alternativeName>
        <alternativeName>
            <fullName evidence="13">GAR transformylase</fullName>
            <shortName evidence="13">GART</shortName>
        </alternativeName>
    </domain>
</protein>
<dbReference type="Gene3D" id="3.30.470.20">
    <property type="entry name" value="ATP-grasp fold, B domain"/>
    <property type="match status" value="1"/>
</dbReference>
<dbReference type="Gene3D" id="3.90.600.10">
    <property type="entry name" value="Phosphoribosylglycinamide synthetase, C-terminal domain"/>
    <property type="match status" value="1"/>
</dbReference>
<dbReference type="FunFam" id="3.90.650.10:FF:000019">
    <property type="entry name" value="Trifunctional purine biosynthetic protein adenosine-3"/>
    <property type="match status" value="1"/>
</dbReference>
<comment type="catalytic activity">
    <reaction evidence="13">
        <text>5-phospho-beta-D-ribosylamine + glycine + ATP = N(1)-(5-phospho-beta-D-ribosyl)glycinamide + ADP + phosphate + H(+)</text>
        <dbReference type="Rhea" id="RHEA:17453"/>
        <dbReference type="ChEBI" id="CHEBI:15378"/>
        <dbReference type="ChEBI" id="CHEBI:30616"/>
        <dbReference type="ChEBI" id="CHEBI:43474"/>
        <dbReference type="ChEBI" id="CHEBI:57305"/>
        <dbReference type="ChEBI" id="CHEBI:58681"/>
        <dbReference type="ChEBI" id="CHEBI:143788"/>
        <dbReference type="ChEBI" id="CHEBI:456216"/>
        <dbReference type="EC" id="6.3.4.13"/>
    </reaction>
</comment>
<dbReference type="FunFam" id="3.40.50.170:FF:000006">
    <property type="entry name" value="Trifunctional purine biosynthetic protein adenosine-3"/>
    <property type="match status" value="1"/>
</dbReference>
<dbReference type="NCBIfam" id="TIGR00639">
    <property type="entry name" value="PurN"/>
    <property type="match status" value="1"/>
</dbReference>
<comment type="similarity">
    <text evidence="13">In the C-terminal section; belongs to the GART family.</text>
</comment>
<evidence type="ECO:0000256" key="2">
    <source>
        <dbReference type="ARBA" id="ARBA00005174"/>
    </source>
</evidence>
<evidence type="ECO:0000256" key="1">
    <source>
        <dbReference type="ARBA" id="ARBA00004686"/>
    </source>
</evidence>
<keyword evidence="7 12" id="KW-0547">Nucleotide-binding</keyword>
<dbReference type="OrthoDB" id="2018833at2759"/>
<evidence type="ECO:0000256" key="10">
    <source>
        <dbReference type="ARBA" id="ARBA00023211"/>
    </source>
</evidence>
<dbReference type="PROSITE" id="PS50975">
    <property type="entry name" value="ATP_GRASP"/>
    <property type="match status" value="1"/>
</dbReference>
<dbReference type="InterPro" id="IPR020560">
    <property type="entry name" value="PRibGlycinamide_synth_C-dom"/>
</dbReference>
<dbReference type="GO" id="GO:0046084">
    <property type="term" value="P:adenine biosynthetic process"/>
    <property type="evidence" value="ECO:0007669"/>
    <property type="project" value="TreeGrafter"/>
</dbReference>
<dbReference type="InterPro" id="IPR036477">
    <property type="entry name" value="Formyl_transf_N_sf"/>
</dbReference>
<dbReference type="PANTHER" id="PTHR10520">
    <property type="entry name" value="TRIFUNCTIONAL PURINE BIOSYNTHETIC PROTEIN ADENOSINE-3-RELATED"/>
    <property type="match status" value="1"/>
</dbReference>
<dbReference type="FunFam" id="3.30.470.20:FF:000018">
    <property type="entry name" value="Trifunctional purine biosynthetic protein adenosine-3"/>
    <property type="match status" value="1"/>
</dbReference>
<proteinExistence type="inferred from homology"/>
<dbReference type="SMART" id="SM01209">
    <property type="entry name" value="GARS_A"/>
    <property type="match status" value="1"/>
</dbReference>
<dbReference type="InterPro" id="IPR036921">
    <property type="entry name" value="PurM-like_N_sf"/>
</dbReference>
<dbReference type="InterPro" id="IPR011761">
    <property type="entry name" value="ATP-grasp"/>
</dbReference>
<dbReference type="Gene3D" id="3.40.50.170">
    <property type="entry name" value="Formyl transferase, N-terminal domain"/>
    <property type="match status" value="1"/>
</dbReference>
<dbReference type="InParanoid" id="A0A6L2PBX1"/>
<evidence type="ECO:0000256" key="5">
    <source>
        <dbReference type="ARBA" id="ARBA00022679"/>
    </source>
</evidence>
<dbReference type="GO" id="GO:0006189">
    <property type="term" value="P:'de novo' IMP biosynthetic process"/>
    <property type="evidence" value="ECO:0007669"/>
    <property type="project" value="UniProtKB-UniRule"/>
</dbReference>
<dbReference type="InterPro" id="IPR013815">
    <property type="entry name" value="ATP_grasp_subdomain_1"/>
</dbReference>
<dbReference type="NCBIfam" id="TIGR00878">
    <property type="entry name" value="purM"/>
    <property type="match status" value="1"/>
</dbReference>
<dbReference type="Pfam" id="PF02843">
    <property type="entry name" value="GARS_C"/>
    <property type="match status" value="1"/>
</dbReference>
<evidence type="ECO:0000256" key="11">
    <source>
        <dbReference type="ARBA" id="ARBA00023268"/>
    </source>
</evidence>
<evidence type="ECO:0000256" key="9">
    <source>
        <dbReference type="ARBA" id="ARBA00022840"/>
    </source>
</evidence>
<feature type="domain" description="ATP-grasp" evidence="14">
    <location>
        <begin position="85"/>
        <end position="292"/>
    </location>
</feature>
<dbReference type="Pfam" id="PF00551">
    <property type="entry name" value="Formyl_trans_N"/>
    <property type="match status" value="1"/>
</dbReference>
<dbReference type="SUPFAM" id="SSF56042">
    <property type="entry name" value="PurM C-terminal domain-like"/>
    <property type="match status" value="1"/>
</dbReference>
<keyword evidence="5" id="KW-0808">Transferase</keyword>
<dbReference type="Pfam" id="PF02769">
    <property type="entry name" value="AIRS_C"/>
    <property type="match status" value="1"/>
</dbReference>
<evidence type="ECO:0000256" key="12">
    <source>
        <dbReference type="PROSITE-ProRule" id="PRU00409"/>
    </source>
</evidence>
<dbReference type="AlphaFoldDB" id="A0A6L2PBX1"/>
<dbReference type="InterPro" id="IPR004733">
    <property type="entry name" value="PurM_cligase"/>
</dbReference>
<evidence type="ECO:0000256" key="7">
    <source>
        <dbReference type="ARBA" id="ARBA00022741"/>
    </source>
</evidence>
<evidence type="ECO:0000256" key="3">
    <source>
        <dbReference type="ARBA" id="ARBA00007423"/>
    </source>
</evidence>
<dbReference type="GO" id="GO:0004644">
    <property type="term" value="F:phosphoribosylglycinamide formyltransferase activity"/>
    <property type="evidence" value="ECO:0007669"/>
    <property type="project" value="UniProtKB-EC"/>
</dbReference>
<dbReference type="InterPro" id="IPR037123">
    <property type="entry name" value="PRibGlycinamide_synth_C_sf"/>
</dbReference>
<dbReference type="Gene3D" id="3.30.1490.20">
    <property type="entry name" value="ATP-grasp fold, A domain"/>
    <property type="match status" value="1"/>
</dbReference>
<accession>A0A6L2PBX1</accession>
<dbReference type="HAMAP" id="MF_00138">
    <property type="entry name" value="GARS"/>
    <property type="match status" value="1"/>
</dbReference>
<evidence type="ECO:0000256" key="13">
    <source>
        <dbReference type="RuleBase" id="RU363089"/>
    </source>
</evidence>
<dbReference type="HAMAP" id="MF_00741">
    <property type="entry name" value="AIRS"/>
    <property type="match status" value="1"/>
</dbReference>
<keyword evidence="11 13" id="KW-0511">Multifunctional enzyme</keyword>
<dbReference type="FunCoup" id="A0A6L2PBX1">
    <property type="interactions" value="1504"/>
</dbReference>
<dbReference type="InterPro" id="IPR016185">
    <property type="entry name" value="PreATP-grasp_dom_sf"/>
</dbReference>
<evidence type="ECO:0000256" key="8">
    <source>
        <dbReference type="ARBA" id="ARBA00022755"/>
    </source>
</evidence>
<dbReference type="InterPro" id="IPR020559">
    <property type="entry name" value="PRibGlycinamide_synth_CS"/>
</dbReference>
<dbReference type="SMART" id="SM01210">
    <property type="entry name" value="GARS_C"/>
    <property type="match status" value="1"/>
</dbReference>
<evidence type="ECO:0000259" key="14">
    <source>
        <dbReference type="PROSITE" id="PS50975"/>
    </source>
</evidence>
<dbReference type="FunFam" id="3.30.1490.20:FF:000006">
    <property type="entry name" value="phosphoribosylamine--glycine ligase, chloroplastic-like"/>
    <property type="match status" value="1"/>
</dbReference>
<dbReference type="GO" id="GO:0004641">
    <property type="term" value="F:phosphoribosylformylglycinamidine cyclo-ligase activity"/>
    <property type="evidence" value="ECO:0007669"/>
    <property type="project" value="UniProtKB-EC"/>
</dbReference>
<dbReference type="Proteomes" id="UP000502823">
    <property type="component" value="Unassembled WGS sequence"/>
</dbReference>
<dbReference type="NCBIfam" id="TIGR00877">
    <property type="entry name" value="purD"/>
    <property type="match status" value="1"/>
</dbReference>
<gene>
    <name evidence="15" type="ORF">Cfor_11765</name>
</gene>
<dbReference type="HAMAP" id="MF_01930">
    <property type="entry name" value="PurN"/>
    <property type="match status" value="1"/>
</dbReference>
<name>A0A6L2PBX1_COPFO</name>
<dbReference type="GO" id="GO:0005829">
    <property type="term" value="C:cytosol"/>
    <property type="evidence" value="ECO:0007669"/>
    <property type="project" value="TreeGrafter"/>
</dbReference>
<comment type="pathway">
    <text evidence="13">Purine metabolism; IMP biosynthesis via de novo pathway; N(2)-formyl-N(1)-(5-phospho-D-ribosyl)glycinamide from N(1)-(5-phospho-D-ribosyl)glycinamide (10-formyl THF route): step 1/1.</text>
</comment>
<comment type="similarity">
    <text evidence="13">In the central section; belongs to the AIR synthase family.</text>
</comment>
<feature type="non-terminal residue" evidence="15">
    <location>
        <position position="1"/>
    </location>
</feature>
<dbReference type="EC" id="6.3.3.1" evidence="13"/>
<comment type="pathway">
    <text evidence="2 13">Purine metabolism; IMP biosynthesis via de novo pathway; N(1)-(5-phospho-D-ribosyl)glycinamide from 5-phospho-alpha-D-ribose 1-diphosphate: step 2/2.</text>
</comment>
<dbReference type="Gene3D" id="3.90.650.10">
    <property type="entry name" value="PurM-like C-terminal domain"/>
    <property type="match status" value="1"/>
</dbReference>
<dbReference type="InterPro" id="IPR000115">
    <property type="entry name" value="PRibGlycinamide_synth"/>
</dbReference>
<evidence type="ECO:0000313" key="16">
    <source>
        <dbReference type="Proteomes" id="UP000502823"/>
    </source>
</evidence>
<keyword evidence="16" id="KW-1185">Reference proteome</keyword>
<comment type="similarity">
    <text evidence="3 13">In the N-terminal section; belongs to the GARS family.</text>
</comment>
<dbReference type="GO" id="GO:0046872">
    <property type="term" value="F:metal ion binding"/>
    <property type="evidence" value="ECO:0007669"/>
    <property type="project" value="UniProtKB-KW"/>
</dbReference>
<keyword evidence="8 13" id="KW-0658">Purine biosynthesis</keyword>
<dbReference type="PANTHER" id="PTHR10520:SF12">
    <property type="entry name" value="TRIFUNCTIONAL PURINE BIOSYNTHETIC PROTEIN ADENOSINE-3"/>
    <property type="match status" value="1"/>
</dbReference>
<reference evidence="16" key="1">
    <citation type="submission" date="2020-01" db="EMBL/GenBank/DDBJ databases">
        <title>Draft genome sequence of the Termite Coptotermes fromosanus.</title>
        <authorList>
            <person name="Itakura S."/>
            <person name="Yosikawa Y."/>
            <person name="Umezawa K."/>
        </authorList>
    </citation>
    <scope>NUCLEOTIDE SEQUENCE [LARGE SCALE GENOMIC DNA]</scope>
</reference>
<keyword evidence="10 13" id="KW-0464">Manganese</keyword>
<dbReference type="GO" id="GO:0004637">
    <property type="term" value="F:phosphoribosylamine-glycine ligase activity"/>
    <property type="evidence" value="ECO:0007669"/>
    <property type="project" value="UniProtKB-UniRule"/>
</dbReference>
<dbReference type="FunFam" id="3.90.600.10:FF:000001">
    <property type="entry name" value="Trifunctional purine biosynthetic protein adenosine-3"/>
    <property type="match status" value="1"/>
</dbReference>
<dbReference type="Gene3D" id="3.30.1330.10">
    <property type="entry name" value="PurM-like, N-terminal domain"/>
    <property type="match status" value="1"/>
</dbReference>
<dbReference type="EMBL" id="BLKM01010390">
    <property type="protein sequence ID" value="GFG29984.1"/>
    <property type="molecule type" value="Genomic_DNA"/>
</dbReference>
<evidence type="ECO:0000256" key="6">
    <source>
        <dbReference type="ARBA" id="ARBA00022723"/>
    </source>
</evidence>
<sequence>VKQIYVSPGNAGISEVNKVTCVALDVNDHEAVASWSKENGVSLVVVGPEDPLASGIADVLRANGVNCFGPGKQAACIESDKQWAKSFMDRHAIPTARWRAFTSVDEAKSFIESASYLALVVKASGLAAGKGVVVASSRSEACSAVHSILTGHKFGTSGDTVVVEELLEGEEVSVLAFVDGSTICTMLPSQDHKRHMDGDAGANTGGMGAYCPCPLITESDLALVTETVLQKAVDGLKMEGIPFTGVLYAGLMLTKDGPKVLEFNCRFGDPETQVILALLESDLYTVMLACCKGELRKQALQWKKNAYAVGVVMASRGYPESSSKGNVITGHDVISRWPEHLLFHNGTAVSSNGDVVTNGGRVLTVVALASELMLAAAKATTACGKICFEGAQYRTDISHKGIARSLLQKGSLSYKASGVDIAAGDDLISRIKRAVAWTNRNGVIAQACGVHSTVGIDLVAMCVNDVLAHGAEPLFFLDYFACGVLNVDVAGKVIAGVAEGCQRAGCALVGGETAEMPGMYAADDYDLAGFAVGAAERSKLLPRVDDIQAGDVVIALASSGVHSNGFSLIRKIVERSGVQYSDVAPFSTSGRSFGEEFLTPTKIYVKSLLPALQSGKVKAMAHITGGGLTENIPRILPKGYEVQIDATKWTVPSVFGWLAAAGGVSAPELLKTFNCGIGAIIIVSASDTESVLQLITHDAPHTIGTVEIQTGEGGQVRVKNFISVMERVMRLYVHSAMRVHTHNRKRVAVLISGDGSNLQSLIDATTDPSRRTGAQIVLVISNKPGVYGLIRAQHANIPTKVIPHTAYKSRLEFDMAIHSELVASGVEIVCLAGFMRIVTGEFVRLWRGRLINIHPALLPLFKGTHAHRQALEAGVRITGCTAHFVEEDVDAGAILVQESVQIELGDTEETLQERVKLTEHKVFPKALTLVATGKVSLDEFGKLVWKQ</sequence>
<dbReference type="InterPro" id="IPR004607">
    <property type="entry name" value="GART"/>
</dbReference>
<dbReference type="SUPFAM" id="SSF52440">
    <property type="entry name" value="PreATP-grasp domain"/>
    <property type="match status" value="1"/>
</dbReference>
<dbReference type="Pfam" id="PF02844">
    <property type="entry name" value="GARS_N"/>
    <property type="match status" value="1"/>
</dbReference>
<dbReference type="SUPFAM" id="SSF51246">
    <property type="entry name" value="Rudiment single hybrid motif"/>
    <property type="match status" value="1"/>
</dbReference>
<dbReference type="EC" id="2.1.2.2" evidence="13"/>
<dbReference type="InterPro" id="IPR020562">
    <property type="entry name" value="PRibGlycinamide_synth_N"/>
</dbReference>
<dbReference type="EC" id="6.3.4.13" evidence="13"/>
<dbReference type="InterPro" id="IPR002376">
    <property type="entry name" value="Formyl_transf_N"/>
</dbReference>
<dbReference type="Gene3D" id="3.40.50.20">
    <property type="match status" value="1"/>
</dbReference>
<dbReference type="CDD" id="cd08645">
    <property type="entry name" value="FMT_core_GART"/>
    <property type="match status" value="1"/>
</dbReference>
<evidence type="ECO:0000313" key="15">
    <source>
        <dbReference type="EMBL" id="GFG29984.1"/>
    </source>
</evidence>
<dbReference type="Pfam" id="PF00586">
    <property type="entry name" value="AIRS"/>
    <property type="match status" value="1"/>
</dbReference>
<dbReference type="SUPFAM" id="SSF56059">
    <property type="entry name" value="Glutathione synthetase ATP-binding domain-like"/>
    <property type="match status" value="1"/>
</dbReference>
<dbReference type="InterPro" id="IPR016188">
    <property type="entry name" value="PurM-like_N"/>
</dbReference>
<dbReference type="UniPathway" id="UPA00074">
    <property type="reaction ID" value="UER00125"/>
</dbReference>
<dbReference type="InterPro" id="IPR010918">
    <property type="entry name" value="PurM-like_C_dom"/>
</dbReference>
<keyword evidence="9 12" id="KW-0067">ATP-binding</keyword>
<keyword evidence="6 13" id="KW-0479">Metal-binding</keyword>
<comment type="catalytic activity">
    <reaction evidence="13">
        <text>2-formamido-N(1)-(5-O-phospho-beta-D-ribosyl)acetamidine + ATP = 5-amino-1-(5-phospho-beta-D-ribosyl)imidazole + ADP + phosphate + H(+)</text>
        <dbReference type="Rhea" id="RHEA:23032"/>
        <dbReference type="ChEBI" id="CHEBI:15378"/>
        <dbReference type="ChEBI" id="CHEBI:30616"/>
        <dbReference type="ChEBI" id="CHEBI:43474"/>
        <dbReference type="ChEBI" id="CHEBI:137981"/>
        <dbReference type="ChEBI" id="CHEBI:147287"/>
        <dbReference type="ChEBI" id="CHEBI:456216"/>
        <dbReference type="EC" id="6.3.3.1"/>
    </reaction>
</comment>
<dbReference type="SUPFAM" id="SSF53328">
    <property type="entry name" value="Formyltransferase"/>
    <property type="match status" value="1"/>
</dbReference>
<dbReference type="CDD" id="cd02196">
    <property type="entry name" value="PurM"/>
    <property type="match status" value="1"/>
</dbReference>
<dbReference type="SUPFAM" id="SSF55326">
    <property type="entry name" value="PurM N-terminal domain-like"/>
    <property type="match status" value="1"/>
</dbReference>
<comment type="pathway">
    <text evidence="1 13">Purine metabolism; IMP biosynthesis via de novo pathway; 5-amino-1-(5-phospho-D-ribosyl)imidazole from N(2)-formyl-N(1)-(5-phospho-D-ribosyl)glycinamide: step 2/2.</text>
</comment>
<organism evidence="15 16">
    <name type="scientific">Coptotermes formosanus</name>
    <name type="common">Formosan subterranean termite</name>
    <dbReference type="NCBI Taxonomy" id="36987"/>
    <lineage>
        <taxon>Eukaryota</taxon>
        <taxon>Metazoa</taxon>
        <taxon>Ecdysozoa</taxon>
        <taxon>Arthropoda</taxon>
        <taxon>Hexapoda</taxon>
        <taxon>Insecta</taxon>
        <taxon>Pterygota</taxon>
        <taxon>Neoptera</taxon>
        <taxon>Polyneoptera</taxon>
        <taxon>Dictyoptera</taxon>
        <taxon>Blattodea</taxon>
        <taxon>Blattoidea</taxon>
        <taxon>Termitoidae</taxon>
        <taxon>Rhinotermitidae</taxon>
        <taxon>Coptotermes</taxon>
    </lineage>
</organism>
<dbReference type="Pfam" id="PF01071">
    <property type="entry name" value="GARS_A"/>
    <property type="match status" value="1"/>
</dbReference>
<dbReference type="PROSITE" id="PS00184">
    <property type="entry name" value="GARS"/>
    <property type="match status" value="1"/>
</dbReference>
<comment type="caution">
    <text evidence="15">The sequence shown here is derived from an EMBL/GenBank/DDBJ whole genome shotgun (WGS) entry which is preliminary data.</text>
</comment>
<keyword evidence="4 13" id="KW-0436">Ligase</keyword>
<dbReference type="InterPro" id="IPR011054">
    <property type="entry name" value="Rudment_hybrid_motif"/>
</dbReference>